<evidence type="ECO:0000256" key="3">
    <source>
        <dbReference type="ARBA" id="ARBA00023125"/>
    </source>
</evidence>
<name>A0A1S1NEN0_9MYCO</name>
<dbReference type="InterPro" id="IPR009057">
    <property type="entry name" value="Homeodomain-like_sf"/>
</dbReference>
<evidence type="ECO:0000256" key="4">
    <source>
        <dbReference type="ARBA" id="ARBA00023163"/>
    </source>
</evidence>
<dbReference type="Gene3D" id="1.10.10.60">
    <property type="entry name" value="Homeodomain-like"/>
    <property type="match status" value="1"/>
</dbReference>
<dbReference type="Proteomes" id="UP000179734">
    <property type="component" value="Unassembled WGS sequence"/>
</dbReference>
<accession>A0A1S1NEN0</accession>
<reference evidence="7 9" key="1">
    <citation type="submission" date="2016-10" db="EMBL/GenBank/DDBJ databases">
        <title>Genome sequence of Mycobacterium talmonii.</title>
        <authorList>
            <person name="Greninger A.L."/>
            <person name="Elliott B."/>
            <person name="Vasireddy S."/>
            <person name="Vasireddy R."/>
        </authorList>
    </citation>
    <scope>NUCLEOTIDE SEQUENCE [LARGE SCALE GENOMIC DNA]</scope>
    <source>
        <strain evidence="7">MO-5499</strain>
        <strain evidence="9">NE-TNMC-100812</strain>
    </source>
</reference>
<protein>
    <submittedName>
        <fullName evidence="8">Tetracycline repressor protein class A</fullName>
    </submittedName>
</protein>
<gene>
    <name evidence="8" type="primary">tetR_1</name>
    <name evidence="7" type="ORF">BKN37_20400</name>
    <name evidence="8" type="ORF">C1Y40_00030</name>
</gene>
<dbReference type="AlphaFoldDB" id="A0A1S1NEN0"/>
<evidence type="ECO:0000313" key="7">
    <source>
        <dbReference type="EMBL" id="OHU98591.1"/>
    </source>
</evidence>
<proteinExistence type="predicted"/>
<keyword evidence="1" id="KW-0678">Repressor</keyword>
<evidence type="ECO:0000259" key="6">
    <source>
        <dbReference type="PROSITE" id="PS50977"/>
    </source>
</evidence>
<dbReference type="Gene3D" id="1.10.357.10">
    <property type="entry name" value="Tetracycline Repressor, domain 2"/>
    <property type="match status" value="1"/>
</dbReference>
<reference evidence="8 10" key="2">
    <citation type="journal article" date="2017" name="Int. J. Syst. Evol. Microbiol.">
        <title>Mycobacterium talmoniae sp. nov., a slowly growing mycobacterium isolated from human respiratory samples.</title>
        <authorList>
            <person name="Davidson R.M."/>
            <person name="DeGroote M.A."/>
            <person name="Marola J.L."/>
            <person name="Buss S."/>
            <person name="Jones V."/>
            <person name="McNeil M.R."/>
            <person name="Freifeld A.G."/>
            <person name="Elaine Epperson L."/>
            <person name="Hasan N.A."/>
            <person name="Jackson M."/>
            <person name="Iwen P.C."/>
            <person name="Salfinger M."/>
            <person name="Strong M."/>
        </authorList>
    </citation>
    <scope>NUCLEOTIDE SEQUENCE [LARGE SCALE GENOMIC DNA]</scope>
    <source>
        <strain evidence="8 10">ATCC BAA-2683</strain>
    </source>
</reference>
<evidence type="ECO:0000256" key="2">
    <source>
        <dbReference type="ARBA" id="ARBA00023015"/>
    </source>
</evidence>
<keyword evidence="4" id="KW-0804">Transcription</keyword>
<dbReference type="SUPFAM" id="SSF48498">
    <property type="entry name" value="Tetracyclin repressor-like, C-terminal domain"/>
    <property type="match status" value="1"/>
</dbReference>
<evidence type="ECO:0000256" key="1">
    <source>
        <dbReference type="ARBA" id="ARBA00022491"/>
    </source>
</evidence>
<feature type="domain" description="HTH tetR-type" evidence="6">
    <location>
        <begin position="5"/>
        <end position="65"/>
    </location>
</feature>
<organism evidence="7 9">
    <name type="scientific">Mycobacterium talmoniae</name>
    <dbReference type="NCBI Taxonomy" id="1858794"/>
    <lineage>
        <taxon>Bacteria</taxon>
        <taxon>Bacillati</taxon>
        <taxon>Actinomycetota</taxon>
        <taxon>Actinomycetes</taxon>
        <taxon>Mycobacteriales</taxon>
        <taxon>Mycobacteriaceae</taxon>
        <taxon>Mycobacterium</taxon>
    </lineage>
</organism>
<keyword evidence="2" id="KW-0805">Transcription regulation</keyword>
<reference evidence="8" key="3">
    <citation type="submission" date="2018-01" db="EMBL/GenBank/DDBJ databases">
        <authorList>
            <person name="Gaut B.S."/>
            <person name="Morton B.R."/>
            <person name="Clegg M.T."/>
            <person name="Duvall M.R."/>
        </authorList>
    </citation>
    <scope>NUCLEOTIDE SEQUENCE</scope>
    <source>
        <strain evidence="8">ATCC BAA-2683</strain>
    </source>
</reference>
<dbReference type="RefSeq" id="WP_071028782.1">
    <property type="nucleotide sequence ID" value="NZ_MLQM01000140.1"/>
</dbReference>
<feature type="DNA-binding region" description="H-T-H motif" evidence="5">
    <location>
        <begin position="28"/>
        <end position="47"/>
    </location>
</feature>
<dbReference type="PRINTS" id="PR00400">
    <property type="entry name" value="TETREPRESSOR"/>
</dbReference>
<dbReference type="PROSITE" id="PS50977">
    <property type="entry name" value="HTH_TETR_2"/>
    <property type="match status" value="1"/>
</dbReference>
<dbReference type="GO" id="GO:0045892">
    <property type="term" value="P:negative regulation of DNA-templated transcription"/>
    <property type="evidence" value="ECO:0007669"/>
    <property type="project" value="InterPro"/>
</dbReference>
<keyword evidence="3 5" id="KW-0238">DNA-binding</keyword>
<dbReference type="GO" id="GO:0046677">
    <property type="term" value="P:response to antibiotic"/>
    <property type="evidence" value="ECO:0007669"/>
    <property type="project" value="InterPro"/>
</dbReference>
<dbReference type="EMBL" id="PPEA01000007">
    <property type="protein sequence ID" value="PQM49731.1"/>
    <property type="molecule type" value="Genomic_DNA"/>
</dbReference>
<dbReference type="Pfam" id="PF00440">
    <property type="entry name" value="TetR_N"/>
    <property type="match status" value="1"/>
</dbReference>
<evidence type="ECO:0000313" key="8">
    <source>
        <dbReference type="EMBL" id="PQM49731.1"/>
    </source>
</evidence>
<evidence type="ECO:0000313" key="9">
    <source>
        <dbReference type="Proteomes" id="UP000179734"/>
    </source>
</evidence>
<dbReference type="EMBL" id="MLQM01000140">
    <property type="protein sequence ID" value="OHU98591.1"/>
    <property type="molecule type" value="Genomic_DNA"/>
</dbReference>
<sequence>MVKRGLSRDKLVALAHGYVAANGLDALTMRRLAAAAQVSPGALYKHFRDRKDLQRAMADAIYATIDLDDIDTAHPSVDQVKLCCIRMRDAMLAFRDGGRIVADSYAPFAATLKLSATLMTLLQTITVPPFSAGDIALVLRTYTTGFVILEQAFVELADADEWDALVEAIGVTDYPRISDSDDAIAILTGNRDQRFAAGLDTVLAGTTR</sequence>
<keyword evidence="9" id="KW-1185">Reference proteome</keyword>
<dbReference type="InterPro" id="IPR003012">
    <property type="entry name" value="Tet_transcr_reg_TetR"/>
</dbReference>
<dbReference type="Pfam" id="PF02909">
    <property type="entry name" value="TetR_C_1"/>
    <property type="match status" value="1"/>
</dbReference>
<comment type="caution">
    <text evidence="7">The sequence shown here is derived from an EMBL/GenBank/DDBJ whole genome shotgun (WGS) entry which is preliminary data.</text>
</comment>
<dbReference type="InterPro" id="IPR036271">
    <property type="entry name" value="Tet_transcr_reg_TetR-rel_C_sf"/>
</dbReference>
<evidence type="ECO:0000313" key="10">
    <source>
        <dbReference type="Proteomes" id="UP000238296"/>
    </source>
</evidence>
<dbReference type="SUPFAM" id="SSF46689">
    <property type="entry name" value="Homeodomain-like"/>
    <property type="match status" value="1"/>
</dbReference>
<dbReference type="InterPro" id="IPR004111">
    <property type="entry name" value="Repressor_TetR_C"/>
</dbReference>
<dbReference type="Proteomes" id="UP000238296">
    <property type="component" value="Unassembled WGS sequence"/>
</dbReference>
<dbReference type="InterPro" id="IPR001647">
    <property type="entry name" value="HTH_TetR"/>
</dbReference>
<evidence type="ECO:0000256" key="5">
    <source>
        <dbReference type="PROSITE-ProRule" id="PRU00335"/>
    </source>
</evidence>
<dbReference type="GO" id="GO:0003677">
    <property type="term" value="F:DNA binding"/>
    <property type="evidence" value="ECO:0007669"/>
    <property type="project" value="UniProtKB-UniRule"/>
</dbReference>